<organism evidence="1 2">
    <name type="scientific">Purpureocillium lilacinum</name>
    <name type="common">Paecilomyces lilacinus</name>
    <dbReference type="NCBI Taxonomy" id="33203"/>
    <lineage>
        <taxon>Eukaryota</taxon>
        <taxon>Fungi</taxon>
        <taxon>Dikarya</taxon>
        <taxon>Ascomycota</taxon>
        <taxon>Pezizomycotina</taxon>
        <taxon>Sordariomycetes</taxon>
        <taxon>Hypocreomycetidae</taxon>
        <taxon>Hypocreales</taxon>
        <taxon>Ophiocordycipitaceae</taxon>
        <taxon>Purpureocillium</taxon>
    </lineage>
</organism>
<reference evidence="1" key="1">
    <citation type="submission" date="2024-12" db="EMBL/GenBank/DDBJ databases">
        <title>Comparative genomics and development of molecular markers within Purpureocillium lilacinum and among Purpureocillium species.</title>
        <authorList>
            <person name="Yeh Z.-Y."/>
            <person name="Ni N.-T."/>
            <person name="Lo P.-H."/>
            <person name="Mushyakhwo K."/>
            <person name="Lin C.-F."/>
            <person name="Nai Y.-S."/>
        </authorList>
    </citation>
    <scope>NUCLEOTIDE SEQUENCE</scope>
    <source>
        <strain evidence="1">NCHU-NPUST-175</strain>
    </source>
</reference>
<keyword evidence="2" id="KW-1185">Reference proteome</keyword>
<name>A0ACC4DF08_PURLI</name>
<protein>
    <submittedName>
        <fullName evidence="1">Uncharacterized protein</fullName>
    </submittedName>
</protein>
<sequence>MTTQHRTACDPLPAACDVLVVGSGNAGFVAAISAVQSGAEHVLLIDKCPDEWVGGNTYFTAGAYRTTHSGLPDLLPMVNNVDHETAQKLSSALTLKQTSMPTWKKFVMAAQMPSSPAFWSGNQMIRSSLVADLRKAALAHGVRTSWNTALVDLQPPRRMGDEIIAMVNNAGKETAIRAQAIILAAGGFESNPRMRGQFLGPDWTRAMVRGTPYNTGDCLEIAMSRLDAQPYGDWSGCHAVAWDANANPSMGDRVASNEHTKSGYPLGLMLNTDGRRFVDEGADLRNYTYAEYGRAVPGQPDHVAFQVWDSRVASMLRSEEYREERVERITANSIEELSEKCLARGLRNRANFVQTIRDYNEAGWVIDLVVIEECRPSEDELGPSTGQRSLPRSEGYLRDHVHFWRTQTVGSPTSQIINSINGKPIPGFYCCGEMLGGLFYHNYPGGSGLTSGAVFGRRAGQAAARRVLAIRQGRSYPGKL</sequence>
<evidence type="ECO:0000313" key="2">
    <source>
        <dbReference type="Proteomes" id="UP001638806"/>
    </source>
</evidence>
<gene>
    <name evidence="1" type="ORF">ACCO45_012120</name>
</gene>
<accession>A0ACC4DF08</accession>
<dbReference type="Proteomes" id="UP001638806">
    <property type="component" value="Unassembled WGS sequence"/>
</dbReference>
<comment type="caution">
    <text evidence="1">The sequence shown here is derived from an EMBL/GenBank/DDBJ whole genome shotgun (WGS) entry which is preliminary data.</text>
</comment>
<evidence type="ECO:0000313" key="1">
    <source>
        <dbReference type="EMBL" id="KAL3954164.1"/>
    </source>
</evidence>
<proteinExistence type="predicted"/>
<dbReference type="EMBL" id="JBGNUJ010000011">
    <property type="protein sequence ID" value="KAL3954164.1"/>
    <property type="molecule type" value="Genomic_DNA"/>
</dbReference>